<protein>
    <submittedName>
        <fullName evidence="1">Uncharacterized protein</fullName>
    </submittedName>
</protein>
<accession>A0A284RH73</accession>
<keyword evidence="2" id="KW-1185">Reference proteome</keyword>
<name>A0A284RH73_ARMOS</name>
<evidence type="ECO:0000313" key="1">
    <source>
        <dbReference type="EMBL" id="SJL08092.1"/>
    </source>
</evidence>
<dbReference type="EMBL" id="FUEG01000009">
    <property type="protein sequence ID" value="SJL08092.1"/>
    <property type="molecule type" value="Genomic_DNA"/>
</dbReference>
<gene>
    <name evidence="1" type="ORF">ARMOST_11454</name>
</gene>
<sequence length="213" mass="23990">MLDIGPLLYSTLYSYSDQNLHWQVKENQPEFTPAPIHLVHHDFVATIQKRAVSILFVLAPLPVISDESFCTSWGIETDSDVQRAYPRSSPIDITVYAAIIIDETENCFGNTAEVVRLSHEHDSPHYKKANEERKLCHLEMITQPSRVVDDTQHILKSKRSTKLLPSIRSAITGLISSSPHILRSCLEVQVRHCFHQPLSVASLSPMTTLPSPL</sequence>
<dbReference type="Proteomes" id="UP000219338">
    <property type="component" value="Unassembled WGS sequence"/>
</dbReference>
<organism evidence="1 2">
    <name type="scientific">Armillaria ostoyae</name>
    <name type="common">Armillaria root rot fungus</name>
    <dbReference type="NCBI Taxonomy" id="47428"/>
    <lineage>
        <taxon>Eukaryota</taxon>
        <taxon>Fungi</taxon>
        <taxon>Dikarya</taxon>
        <taxon>Basidiomycota</taxon>
        <taxon>Agaricomycotina</taxon>
        <taxon>Agaricomycetes</taxon>
        <taxon>Agaricomycetidae</taxon>
        <taxon>Agaricales</taxon>
        <taxon>Marasmiineae</taxon>
        <taxon>Physalacriaceae</taxon>
        <taxon>Armillaria</taxon>
    </lineage>
</organism>
<evidence type="ECO:0000313" key="2">
    <source>
        <dbReference type="Proteomes" id="UP000219338"/>
    </source>
</evidence>
<proteinExistence type="predicted"/>
<reference evidence="2" key="1">
    <citation type="journal article" date="2017" name="Nat. Ecol. Evol.">
        <title>Genome expansion and lineage-specific genetic innovations in the forest pathogenic fungi Armillaria.</title>
        <authorList>
            <person name="Sipos G."/>
            <person name="Prasanna A.N."/>
            <person name="Walter M.C."/>
            <person name="O'Connor E."/>
            <person name="Balint B."/>
            <person name="Krizsan K."/>
            <person name="Kiss B."/>
            <person name="Hess J."/>
            <person name="Varga T."/>
            <person name="Slot J."/>
            <person name="Riley R."/>
            <person name="Boka B."/>
            <person name="Rigling D."/>
            <person name="Barry K."/>
            <person name="Lee J."/>
            <person name="Mihaltcheva S."/>
            <person name="LaButti K."/>
            <person name="Lipzen A."/>
            <person name="Waldron R."/>
            <person name="Moloney N.M."/>
            <person name="Sperisen C."/>
            <person name="Kredics L."/>
            <person name="Vagvoelgyi C."/>
            <person name="Patrignani A."/>
            <person name="Fitzpatrick D."/>
            <person name="Nagy I."/>
            <person name="Doyle S."/>
            <person name="Anderson J.B."/>
            <person name="Grigoriev I.V."/>
            <person name="Gueldener U."/>
            <person name="Muensterkoetter M."/>
            <person name="Nagy L.G."/>
        </authorList>
    </citation>
    <scope>NUCLEOTIDE SEQUENCE [LARGE SCALE GENOMIC DNA]</scope>
    <source>
        <strain evidence="2">C18/9</strain>
    </source>
</reference>
<dbReference type="AlphaFoldDB" id="A0A284RH73"/>